<dbReference type="KEGG" id="mwo:MWSIV6_0147"/>
<dbReference type="Pfam" id="PF02776">
    <property type="entry name" value="TPP_enzyme_N"/>
    <property type="match status" value="1"/>
</dbReference>
<dbReference type="AlphaFoldDB" id="A0A9E7RTF6"/>
<dbReference type="GO" id="GO:0030976">
    <property type="term" value="F:thiamine pyrophosphate binding"/>
    <property type="evidence" value="ECO:0007669"/>
    <property type="project" value="InterPro"/>
</dbReference>
<dbReference type="GO" id="GO:0003984">
    <property type="term" value="F:acetolactate synthase activity"/>
    <property type="evidence" value="ECO:0007669"/>
    <property type="project" value="TreeGrafter"/>
</dbReference>
<dbReference type="InterPro" id="IPR029035">
    <property type="entry name" value="DHS-like_NAD/FAD-binding_dom"/>
</dbReference>
<dbReference type="SUPFAM" id="SSF52518">
    <property type="entry name" value="Thiamin diphosphate-binding fold (THDP-binding)"/>
    <property type="match status" value="2"/>
</dbReference>
<gene>
    <name evidence="9" type="ORF">N5910_00815</name>
    <name evidence="8" type="ORF">U2150_06855</name>
</gene>
<dbReference type="InterPro" id="IPR000399">
    <property type="entry name" value="TPP-bd_CS"/>
</dbReference>
<sequence length="525" mass="56312">MKSCAEKIVRILEEAGFRHVFGHPGEQILPIYDALRKSDIQHVLMRHEQGAVHAADGYARASGGPGLCVATGGPGALNLVMGAAAANIDSVPLLMITGDLPESGSDHGRFQEVDTSGVFGPVTMKTTTLSGGDEALSAVMDAIETLKGRGGVIHINIPRDVLESDAGRVRRQPIKSRGFPDLKAALRLLKSAERPLILAGGGVVWAGASEELRAFAGKLGIPVVTTYSARGVIPEDHPLCLGMAGTRGTPAGNYAAGKCDVLLVLGARLSDRTLAAIGNPRIIHVNLDRDVLRGDVMLEMDVRDFLKQDIRRTPPVEWLRELEACRNARPAPYEEEFMVEGEFRTSLAVRGILEAAPDAIIVNDAGSHTTWVTLYRKVLRERSLIFSGGFGPMGYGLPAAVGASLAEPHEDVVLIAGDGGFQMTMQELGTVAELGLSVTMCILNNSRLDVIRQWQEMKYGESYGVELKNPDFVKLAGAYGIGAVGVESYDDLSDSLEMALASREPFLLDIKVVEEDIPLPHPRTP</sequence>
<dbReference type="InterPro" id="IPR012000">
    <property type="entry name" value="Thiamin_PyroP_enz_cen_dom"/>
</dbReference>
<keyword evidence="3 4" id="KW-0786">Thiamine pyrophosphate</keyword>
<feature type="domain" description="Thiamine pyrophosphate enzyme TPP-binding" evidence="6">
    <location>
        <begin position="364"/>
        <end position="510"/>
    </location>
</feature>
<evidence type="ECO:0000256" key="4">
    <source>
        <dbReference type="RuleBase" id="RU362132"/>
    </source>
</evidence>
<dbReference type="GO" id="GO:0000287">
    <property type="term" value="F:magnesium ion binding"/>
    <property type="evidence" value="ECO:0007669"/>
    <property type="project" value="InterPro"/>
</dbReference>
<dbReference type="GeneID" id="58977809"/>
<evidence type="ECO:0000259" key="5">
    <source>
        <dbReference type="Pfam" id="PF00205"/>
    </source>
</evidence>
<dbReference type="InterPro" id="IPR012001">
    <property type="entry name" value="Thiamin_PyroP_enz_TPP-bd_dom"/>
</dbReference>
<dbReference type="GO" id="GO:0044272">
    <property type="term" value="P:sulfur compound biosynthetic process"/>
    <property type="evidence" value="ECO:0007669"/>
    <property type="project" value="UniProtKB-ARBA"/>
</dbReference>
<dbReference type="RefSeq" id="WP_074358317.1">
    <property type="nucleotide sequence ID" value="NZ_CP104550.1"/>
</dbReference>
<evidence type="ECO:0000259" key="6">
    <source>
        <dbReference type="Pfam" id="PF02775"/>
    </source>
</evidence>
<name>A0A9E7RTF6_METWO</name>
<evidence type="ECO:0000259" key="7">
    <source>
        <dbReference type="Pfam" id="PF02776"/>
    </source>
</evidence>
<accession>A0A9E7RTF6</accession>
<dbReference type="InterPro" id="IPR045229">
    <property type="entry name" value="TPP_enz"/>
</dbReference>
<dbReference type="Proteomes" id="UP001369247">
    <property type="component" value="Unassembled WGS sequence"/>
</dbReference>
<comment type="cofactor">
    <cofactor evidence="1">
        <name>thiamine diphosphate</name>
        <dbReference type="ChEBI" id="CHEBI:58937"/>
    </cofactor>
</comment>
<dbReference type="Gene3D" id="3.40.50.1220">
    <property type="entry name" value="TPP-binding domain"/>
    <property type="match status" value="1"/>
</dbReference>
<dbReference type="Gene3D" id="3.40.50.970">
    <property type="match status" value="2"/>
</dbReference>
<dbReference type="Pfam" id="PF02775">
    <property type="entry name" value="TPP_enzyme_C"/>
    <property type="match status" value="1"/>
</dbReference>
<dbReference type="Proteomes" id="UP001065373">
    <property type="component" value="Chromosome"/>
</dbReference>
<evidence type="ECO:0000256" key="2">
    <source>
        <dbReference type="ARBA" id="ARBA00007812"/>
    </source>
</evidence>
<dbReference type="Pfam" id="PF00205">
    <property type="entry name" value="TPP_enzyme_M"/>
    <property type="match status" value="1"/>
</dbReference>
<dbReference type="GO" id="GO:0009099">
    <property type="term" value="P:L-valine biosynthetic process"/>
    <property type="evidence" value="ECO:0007669"/>
    <property type="project" value="TreeGrafter"/>
</dbReference>
<protein>
    <submittedName>
        <fullName evidence="9">Thiamine pyrophosphate-binding protein</fullName>
    </submittedName>
</protein>
<dbReference type="PANTHER" id="PTHR18968">
    <property type="entry name" value="THIAMINE PYROPHOSPHATE ENZYMES"/>
    <property type="match status" value="1"/>
</dbReference>
<feature type="domain" description="Thiamine pyrophosphate enzyme central" evidence="5">
    <location>
        <begin position="182"/>
        <end position="307"/>
    </location>
</feature>
<evidence type="ECO:0000256" key="1">
    <source>
        <dbReference type="ARBA" id="ARBA00001964"/>
    </source>
</evidence>
<comment type="similarity">
    <text evidence="2 4">Belongs to the TPP enzyme family.</text>
</comment>
<dbReference type="InterPro" id="IPR011766">
    <property type="entry name" value="TPP_enzyme_TPP-bd"/>
</dbReference>
<evidence type="ECO:0000313" key="8">
    <source>
        <dbReference type="EMBL" id="MEJ8543205.1"/>
    </source>
</evidence>
<dbReference type="EMBL" id="CP104550">
    <property type="protein sequence ID" value="UXH31878.1"/>
    <property type="molecule type" value="Genomic_DNA"/>
</dbReference>
<reference evidence="8 10" key="2">
    <citation type="submission" date="2023-12" db="EMBL/GenBank/DDBJ databases">
        <title>Phenotypic and Genomic Characterization of Methanothermobacter wolfeii Strain BSEL, a CO2-Capturing Archaeon with Minimal Nutrient Requirements.</title>
        <authorList>
            <person name="Ale Enriquez F."/>
            <person name="Ahring B.K."/>
        </authorList>
    </citation>
    <scope>NUCLEOTIDE SEQUENCE [LARGE SCALE GENOMIC DNA]</scope>
    <source>
        <strain evidence="8 10">BSEL-1</strain>
    </source>
</reference>
<dbReference type="InterPro" id="IPR029061">
    <property type="entry name" value="THDP-binding"/>
</dbReference>
<dbReference type="PANTHER" id="PTHR18968:SF13">
    <property type="entry name" value="ACETOLACTATE SYNTHASE CATALYTIC SUBUNIT, MITOCHONDRIAL"/>
    <property type="match status" value="1"/>
</dbReference>
<evidence type="ECO:0000313" key="10">
    <source>
        <dbReference type="Proteomes" id="UP001369247"/>
    </source>
</evidence>
<dbReference type="FunFam" id="3.40.50.970:FF:000007">
    <property type="entry name" value="Acetolactate synthase"/>
    <property type="match status" value="1"/>
</dbReference>
<evidence type="ECO:0000313" key="9">
    <source>
        <dbReference type="EMBL" id="UXH31878.1"/>
    </source>
</evidence>
<dbReference type="PROSITE" id="PS00187">
    <property type="entry name" value="TPP_ENZYMES"/>
    <property type="match status" value="1"/>
</dbReference>
<organism evidence="9">
    <name type="scientific">Methanothermobacter wolfeii</name>
    <name type="common">Methanobacterium wolfei</name>
    <dbReference type="NCBI Taxonomy" id="145261"/>
    <lineage>
        <taxon>Archaea</taxon>
        <taxon>Methanobacteriati</taxon>
        <taxon>Methanobacteriota</taxon>
        <taxon>Methanomada group</taxon>
        <taxon>Methanobacteria</taxon>
        <taxon>Methanobacteriales</taxon>
        <taxon>Methanobacteriaceae</taxon>
        <taxon>Methanothermobacter</taxon>
    </lineage>
</organism>
<dbReference type="GO" id="GO:0050660">
    <property type="term" value="F:flavin adenine dinucleotide binding"/>
    <property type="evidence" value="ECO:0007669"/>
    <property type="project" value="TreeGrafter"/>
</dbReference>
<reference evidence="9" key="1">
    <citation type="submission" date="2022-09" db="EMBL/GenBank/DDBJ databases">
        <title>Characterization of three MwoI isoschizomers from sequenced genome and metagenomes.</title>
        <authorList>
            <person name="Fomenkov A."/>
            <person name="Xu S.Y."/>
            <person name="Roberts R.J."/>
        </authorList>
    </citation>
    <scope>NUCLEOTIDE SEQUENCE</scope>
    <source>
        <strain evidence="9">DSM 2970</strain>
    </source>
</reference>
<evidence type="ECO:0000256" key="3">
    <source>
        <dbReference type="ARBA" id="ARBA00023052"/>
    </source>
</evidence>
<dbReference type="EMBL" id="JAXUHJ010000010">
    <property type="protein sequence ID" value="MEJ8543205.1"/>
    <property type="molecule type" value="Genomic_DNA"/>
</dbReference>
<dbReference type="GO" id="GO:0009097">
    <property type="term" value="P:isoleucine biosynthetic process"/>
    <property type="evidence" value="ECO:0007669"/>
    <property type="project" value="TreeGrafter"/>
</dbReference>
<proteinExistence type="inferred from homology"/>
<keyword evidence="10" id="KW-1185">Reference proteome</keyword>
<dbReference type="GeneID" id="75105749"/>
<dbReference type="GO" id="GO:0005948">
    <property type="term" value="C:acetolactate synthase complex"/>
    <property type="evidence" value="ECO:0007669"/>
    <property type="project" value="TreeGrafter"/>
</dbReference>
<dbReference type="CDD" id="cd07035">
    <property type="entry name" value="TPP_PYR_POX_like"/>
    <property type="match status" value="1"/>
</dbReference>
<dbReference type="SUPFAM" id="SSF52467">
    <property type="entry name" value="DHS-like NAD/FAD-binding domain"/>
    <property type="match status" value="1"/>
</dbReference>
<feature type="domain" description="Thiamine pyrophosphate enzyme N-terminal TPP-binding" evidence="7">
    <location>
        <begin position="5"/>
        <end position="116"/>
    </location>
</feature>